<dbReference type="EMBL" id="MGGI01000009">
    <property type="protein sequence ID" value="OGM27003.1"/>
    <property type="molecule type" value="Genomic_DNA"/>
</dbReference>
<evidence type="ECO:0000313" key="4">
    <source>
        <dbReference type="Proteomes" id="UP000178851"/>
    </source>
</evidence>
<keyword evidence="2" id="KW-1133">Transmembrane helix</keyword>
<feature type="region of interest" description="Disordered" evidence="1">
    <location>
        <begin position="179"/>
        <end position="198"/>
    </location>
</feature>
<evidence type="ECO:0000256" key="2">
    <source>
        <dbReference type="SAM" id="Phobius"/>
    </source>
</evidence>
<protein>
    <submittedName>
        <fullName evidence="3">Uncharacterized protein</fullName>
    </submittedName>
</protein>
<keyword evidence="2" id="KW-0812">Transmembrane</keyword>
<reference evidence="3 4" key="1">
    <citation type="journal article" date="2016" name="Nat. Commun.">
        <title>Thousands of microbial genomes shed light on interconnected biogeochemical processes in an aquifer system.</title>
        <authorList>
            <person name="Anantharaman K."/>
            <person name="Brown C.T."/>
            <person name="Hug L.A."/>
            <person name="Sharon I."/>
            <person name="Castelle C.J."/>
            <person name="Probst A.J."/>
            <person name="Thomas B.C."/>
            <person name="Singh A."/>
            <person name="Wilkins M.J."/>
            <person name="Karaoz U."/>
            <person name="Brodie E.L."/>
            <person name="Williams K.H."/>
            <person name="Hubbard S.S."/>
            <person name="Banfield J.F."/>
        </authorList>
    </citation>
    <scope>NUCLEOTIDE SEQUENCE [LARGE SCALE GENOMIC DNA]</scope>
</reference>
<feature type="compositionally biased region" description="Low complexity" evidence="1">
    <location>
        <begin position="180"/>
        <end position="198"/>
    </location>
</feature>
<sequence length="198" mass="21840">MPVSTGKTEPPLVDLKVTNPVTYIKRWWSKIIGNEGMEFRFRIHPLTTIAIAFVVTSLTLGIGKFALSATIPFLKYEKLEGILVTDTPKIPTITPDPWRETAFTGTLQYSGPIQKYYLITTSSEAIALEVPVNIDLKDTVGKRIFAAGNYNKITRTLVVASASDLEVLPKKPSPFPTVIPTPTLFETTTPNTSPTYIP</sequence>
<keyword evidence="2" id="KW-0472">Membrane</keyword>
<gene>
    <name evidence="3" type="ORF">A2627_02440</name>
</gene>
<dbReference type="Proteomes" id="UP000178851">
    <property type="component" value="Unassembled WGS sequence"/>
</dbReference>
<dbReference type="AlphaFoldDB" id="A0A1F7YI71"/>
<proteinExistence type="predicted"/>
<accession>A0A1F7YI71</accession>
<feature type="transmembrane region" description="Helical" evidence="2">
    <location>
        <begin position="46"/>
        <end position="67"/>
    </location>
</feature>
<evidence type="ECO:0000313" key="3">
    <source>
        <dbReference type="EMBL" id="OGM27003.1"/>
    </source>
</evidence>
<organism evidence="3 4">
    <name type="scientific">Candidatus Woesebacteria bacterium RIFCSPHIGHO2_01_FULL_39_28</name>
    <dbReference type="NCBI Taxonomy" id="1802496"/>
    <lineage>
        <taxon>Bacteria</taxon>
        <taxon>Candidatus Woeseibacteriota</taxon>
    </lineage>
</organism>
<evidence type="ECO:0000256" key="1">
    <source>
        <dbReference type="SAM" id="MobiDB-lite"/>
    </source>
</evidence>
<name>A0A1F7YI71_9BACT</name>
<comment type="caution">
    <text evidence="3">The sequence shown here is derived from an EMBL/GenBank/DDBJ whole genome shotgun (WGS) entry which is preliminary data.</text>
</comment>